<dbReference type="GO" id="GO:0003684">
    <property type="term" value="F:damaged DNA binding"/>
    <property type="evidence" value="ECO:0007669"/>
    <property type="project" value="InterPro"/>
</dbReference>
<dbReference type="Proteomes" id="UP001068021">
    <property type="component" value="Unassembled WGS sequence"/>
</dbReference>
<dbReference type="InterPro" id="IPR015886">
    <property type="entry name" value="H2TH_FPG"/>
</dbReference>
<evidence type="ECO:0000259" key="10">
    <source>
        <dbReference type="PROSITE" id="PS51068"/>
    </source>
</evidence>
<dbReference type="Gene3D" id="3.20.190.10">
    <property type="entry name" value="MutM-like, N-terminal"/>
    <property type="match status" value="1"/>
</dbReference>
<dbReference type="GO" id="GO:0008270">
    <property type="term" value="F:zinc ion binding"/>
    <property type="evidence" value="ECO:0007669"/>
    <property type="project" value="InterPro"/>
</dbReference>
<evidence type="ECO:0000256" key="8">
    <source>
        <dbReference type="ARBA" id="ARBA00023268"/>
    </source>
</evidence>
<dbReference type="InterPro" id="IPR010979">
    <property type="entry name" value="Ribosomal_uS13-like_H2TH"/>
</dbReference>
<dbReference type="GO" id="GO:0006284">
    <property type="term" value="P:base-excision repair"/>
    <property type="evidence" value="ECO:0007669"/>
    <property type="project" value="InterPro"/>
</dbReference>
<evidence type="ECO:0000313" key="12">
    <source>
        <dbReference type="EMBL" id="MCZ3373005.1"/>
    </source>
</evidence>
<evidence type="ECO:0000256" key="6">
    <source>
        <dbReference type="ARBA" id="ARBA00023204"/>
    </source>
</evidence>
<dbReference type="GO" id="GO:0016829">
    <property type="term" value="F:lyase activity"/>
    <property type="evidence" value="ECO:0007669"/>
    <property type="project" value="UniProtKB-KW"/>
</dbReference>
<dbReference type="InterPro" id="IPR035937">
    <property type="entry name" value="FPG_N"/>
</dbReference>
<dbReference type="Pfam" id="PF06831">
    <property type="entry name" value="H2TH"/>
    <property type="match status" value="1"/>
</dbReference>
<comment type="catalytic activity">
    <reaction evidence="1">
        <text>Hydrolysis of DNA containing ring-opened 7-methylguanine residues, releasing 2,6-diamino-4-hydroxy-5-(N-methyl)formamidopyrimidine.</text>
        <dbReference type="EC" id="3.2.2.23"/>
    </reaction>
</comment>
<dbReference type="PANTHER" id="PTHR22993:SF9">
    <property type="entry name" value="FORMAMIDOPYRIMIDINE-DNA GLYCOSYLASE"/>
    <property type="match status" value="1"/>
</dbReference>
<dbReference type="SUPFAM" id="SSF57716">
    <property type="entry name" value="Glucocorticoid receptor-like (DNA-binding domain)"/>
    <property type="match status" value="1"/>
</dbReference>
<feature type="domain" description="Formamidopyrimidine-DNA glycosylase catalytic" evidence="10">
    <location>
        <begin position="2"/>
        <end position="115"/>
    </location>
</feature>
<dbReference type="SUPFAM" id="SSF46946">
    <property type="entry name" value="S13-like H2TH domain"/>
    <property type="match status" value="1"/>
</dbReference>
<comment type="caution">
    <text evidence="12">The sequence shown here is derived from an EMBL/GenBank/DDBJ whole genome shotgun (WGS) entry which is preliminary data.</text>
</comment>
<evidence type="ECO:0000256" key="1">
    <source>
        <dbReference type="ARBA" id="ARBA00001668"/>
    </source>
</evidence>
<sequence length="264" mass="30526">MPELPEVEAFGKYLDRTSLDKIIENVDVKNPELLQNVEADVLKEKLEGHKFKYTKRYGKYTLTSLDNGFWLILHYGMTGRLKYFKNKDEAPHYDRLLITFEDESHIAFDDPRKFGKINLTSSIGNFVKEKKLGPDATEIDLKTFKQIFERKKGAIKSALMDQHIIAGIGNIYSDEILFQTCIHPKAPANKLNNYQIEQIFKVMKDVLKTSVDKRIAGEELPDSFIIPHRRKNGKCPNSDIKLKTIKVSSRTAYYCPECQKEIFE</sequence>
<dbReference type="Gene3D" id="1.10.8.50">
    <property type="match status" value="1"/>
</dbReference>
<evidence type="ECO:0000256" key="2">
    <source>
        <dbReference type="ARBA" id="ARBA00009409"/>
    </source>
</evidence>
<dbReference type="Proteomes" id="UP001074446">
    <property type="component" value="Unassembled WGS sequence"/>
</dbReference>
<dbReference type="Pfam" id="PF01149">
    <property type="entry name" value="Fapy_DNA_glyco"/>
    <property type="match status" value="1"/>
</dbReference>
<dbReference type="AlphaFoldDB" id="A0A9E5DMM7"/>
<dbReference type="EMBL" id="JAPVER010000018">
    <property type="protein sequence ID" value="MCZ3365250.1"/>
    <property type="molecule type" value="Genomic_DNA"/>
</dbReference>
<keyword evidence="7" id="KW-0456">Lyase</keyword>
<dbReference type="PROSITE" id="PS51068">
    <property type="entry name" value="FPG_CAT"/>
    <property type="match status" value="1"/>
</dbReference>
<dbReference type="SUPFAM" id="SSF81624">
    <property type="entry name" value="N-terminal domain of MutM-like DNA repair proteins"/>
    <property type="match status" value="1"/>
</dbReference>
<reference evidence="12" key="1">
    <citation type="submission" date="2022-12" db="EMBL/GenBank/DDBJ databases">
        <title>Reclassification of two methanogenic archaea species isolated from the Kolyma lowland permafrost.</title>
        <authorList>
            <person name="Trubitsyn V.E."/>
            <person name="Rivkina E.M."/>
            <person name="Shcherbakova V.A."/>
        </authorList>
    </citation>
    <scope>NUCLEOTIDE SEQUENCE</scope>
    <source>
        <strain evidence="11">M2</strain>
        <strain evidence="12">MK4</strain>
    </source>
</reference>
<dbReference type="GO" id="GO:0003906">
    <property type="term" value="F:DNA-(apurinic or apyrimidinic site) endonuclease activity"/>
    <property type="evidence" value="ECO:0007669"/>
    <property type="project" value="InterPro"/>
</dbReference>
<evidence type="ECO:0000256" key="4">
    <source>
        <dbReference type="ARBA" id="ARBA00022801"/>
    </source>
</evidence>
<dbReference type="SMART" id="SM00898">
    <property type="entry name" value="Fapy_DNA_glyco"/>
    <property type="match status" value="1"/>
</dbReference>
<protein>
    <submittedName>
        <fullName evidence="12">Fpg/Nei family DNA glycosylase</fullName>
    </submittedName>
</protein>
<dbReference type="RefSeq" id="WP_048080508.1">
    <property type="nucleotide sequence ID" value="NZ_JAPVER010000018.1"/>
</dbReference>
<dbReference type="SMART" id="SM01232">
    <property type="entry name" value="H2TH"/>
    <property type="match status" value="1"/>
</dbReference>
<name>A0A9E5DMM7_9EURY</name>
<evidence type="ECO:0000256" key="7">
    <source>
        <dbReference type="ARBA" id="ARBA00023239"/>
    </source>
</evidence>
<keyword evidence="4" id="KW-0378">Hydrolase</keyword>
<gene>
    <name evidence="12" type="ORF">O3H35_10210</name>
    <name evidence="11" type="ORF">O3H54_05090</name>
</gene>
<evidence type="ECO:0000313" key="11">
    <source>
        <dbReference type="EMBL" id="MCZ3365250.1"/>
    </source>
</evidence>
<proteinExistence type="inferred from homology"/>
<comment type="similarity">
    <text evidence="2">Belongs to the FPG family.</text>
</comment>
<dbReference type="EMBL" id="JAPVES010000030">
    <property type="protein sequence ID" value="MCZ3373005.1"/>
    <property type="molecule type" value="Genomic_DNA"/>
</dbReference>
<evidence type="ECO:0000256" key="9">
    <source>
        <dbReference type="ARBA" id="ARBA00023295"/>
    </source>
</evidence>
<keyword evidence="13" id="KW-1185">Reference proteome</keyword>
<keyword evidence="5" id="KW-0238">DNA-binding</keyword>
<keyword evidence="6" id="KW-0234">DNA repair</keyword>
<organism evidence="12">
    <name type="scientific">Methanobacterium veterum</name>
    <dbReference type="NCBI Taxonomy" id="408577"/>
    <lineage>
        <taxon>Archaea</taxon>
        <taxon>Methanobacteriati</taxon>
        <taxon>Methanobacteriota</taxon>
        <taxon>Methanomada group</taxon>
        <taxon>Methanobacteria</taxon>
        <taxon>Methanobacteriales</taxon>
        <taxon>Methanobacteriaceae</taxon>
        <taxon>Methanobacterium</taxon>
    </lineage>
</organism>
<dbReference type="InterPro" id="IPR012319">
    <property type="entry name" value="FPG_cat"/>
</dbReference>
<dbReference type="GO" id="GO:0034039">
    <property type="term" value="F:8-oxo-7,8-dihydroguanine DNA N-glycosylase activity"/>
    <property type="evidence" value="ECO:0007669"/>
    <property type="project" value="TreeGrafter"/>
</dbReference>
<dbReference type="PANTHER" id="PTHR22993">
    <property type="entry name" value="FORMAMIDOPYRIMIDINE-DNA GLYCOSYLASE"/>
    <property type="match status" value="1"/>
</dbReference>
<evidence type="ECO:0000256" key="5">
    <source>
        <dbReference type="ARBA" id="ARBA00023125"/>
    </source>
</evidence>
<keyword evidence="9" id="KW-0326">Glycosidase</keyword>
<keyword evidence="8" id="KW-0511">Multifunctional enzyme</keyword>
<evidence type="ECO:0000313" key="13">
    <source>
        <dbReference type="Proteomes" id="UP001068021"/>
    </source>
</evidence>
<keyword evidence="3" id="KW-0227">DNA damage</keyword>
<evidence type="ECO:0000256" key="3">
    <source>
        <dbReference type="ARBA" id="ARBA00022763"/>
    </source>
</evidence>
<accession>A0A9E5DMM7</accession>